<dbReference type="GO" id="GO:0006887">
    <property type="term" value="P:exocytosis"/>
    <property type="evidence" value="ECO:0007669"/>
    <property type="project" value="TreeGrafter"/>
</dbReference>
<reference evidence="6" key="1">
    <citation type="journal article" date="2020" name="Stud. Mycol.">
        <title>101 Dothideomycetes genomes: a test case for predicting lifestyles and emergence of pathogens.</title>
        <authorList>
            <person name="Haridas S."/>
            <person name="Albert R."/>
            <person name="Binder M."/>
            <person name="Bloem J."/>
            <person name="Labutti K."/>
            <person name="Salamov A."/>
            <person name="Andreopoulos B."/>
            <person name="Baker S."/>
            <person name="Barry K."/>
            <person name="Bills G."/>
            <person name="Bluhm B."/>
            <person name="Cannon C."/>
            <person name="Castanera R."/>
            <person name="Culley D."/>
            <person name="Daum C."/>
            <person name="Ezra D."/>
            <person name="Gonzalez J."/>
            <person name="Henrissat B."/>
            <person name="Kuo A."/>
            <person name="Liang C."/>
            <person name="Lipzen A."/>
            <person name="Lutzoni F."/>
            <person name="Magnuson J."/>
            <person name="Mondo S."/>
            <person name="Nolan M."/>
            <person name="Ohm R."/>
            <person name="Pangilinan J."/>
            <person name="Park H.-J."/>
            <person name="Ramirez L."/>
            <person name="Alfaro M."/>
            <person name="Sun H."/>
            <person name="Tritt A."/>
            <person name="Yoshinaga Y."/>
            <person name="Zwiers L.-H."/>
            <person name="Turgeon B."/>
            <person name="Goodwin S."/>
            <person name="Spatafora J."/>
            <person name="Crous P."/>
            <person name="Grigoriev I."/>
        </authorList>
    </citation>
    <scope>NUCLEOTIDE SEQUENCE</scope>
    <source>
        <strain evidence="6">CBS 130266</strain>
    </source>
</reference>
<dbReference type="Gene3D" id="1.20.58.70">
    <property type="match status" value="1"/>
</dbReference>
<feature type="compositionally biased region" description="Gly residues" evidence="3">
    <location>
        <begin position="63"/>
        <end position="90"/>
    </location>
</feature>
<dbReference type="PANTHER" id="PTHR19957:SF380">
    <property type="entry name" value="SYNTAXIN FAMILY PROTEIN"/>
    <property type="match status" value="1"/>
</dbReference>
<dbReference type="GO" id="GO:0012505">
    <property type="term" value="C:endomembrane system"/>
    <property type="evidence" value="ECO:0007669"/>
    <property type="project" value="TreeGrafter"/>
</dbReference>
<keyword evidence="2" id="KW-0175">Coiled coil</keyword>
<feature type="compositionally biased region" description="Gly residues" evidence="3">
    <location>
        <begin position="118"/>
        <end position="131"/>
    </location>
</feature>
<gene>
    <name evidence="6" type="ORF">EJ08DRAFT_644497</name>
</gene>
<evidence type="ECO:0000256" key="2">
    <source>
        <dbReference type="SAM" id="Coils"/>
    </source>
</evidence>
<dbReference type="CDD" id="cd15849">
    <property type="entry name" value="SNARE_Sso1"/>
    <property type="match status" value="1"/>
</dbReference>
<dbReference type="SUPFAM" id="SSF47661">
    <property type="entry name" value="t-snare proteins"/>
    <property type="match status" value="1"/>
</dbReference>
<dbReference type="Proteomes" id="UP000800235">
    <property type="component" value="Unassembled WGS sequence"/>
</dbReference>
<feature type="transmembrane region" description="Helical" evidence="4">
    <location>
        <begin position="362"/>
        <end position="385"/>
    </location>
</feature>
<dbReference type="EMBL" id="MU007009">
    <property type="protein sequence ID" value="KAF2436945.1"/>
    <property type="molecule type" value="Genomic_DNA"/>
</dbReference>
<dbReference type="PROSITE" id="PS50192">
    <property type="entry name" value="T_SNARE"/>
    <property type="match status" value="1"/>
</dbReference>
<evidence type="ECO:0000313" key="6">
    <source>
        <dbReference type="EMBL" id="KAF2436945.1"/>
    </source>
</evidence>
<keyword evidence="4" id="KW-1133">Transmembrane helix</keyword>
<feature type="coiled-coil region" evidence="2">
    <location>
        <begin position="144"/>
        <end position="171"/>
    </location>
</feature>
<comment type="similarity">
    <text evidence="1">Belongs to the syntaxin family.</text>
</comment>
<dbReference type="GO" id="GO:0005886">
    <property type="term" value="C:plasma membrane"/>
    <property type="evidence" value="ECO:0007669"/>
    <property type="project" value="TreeGrafter"/>
</dbReference>
<dbReference type="PANTHER" id="PTHR19957">
    <property type="entry name" value="SYNTAXIN"/>
    <property type="match status" value="1"/>
</dbReference>
<sequence>MSYGGGYGAGGGGYGQSNPYGQQQQSNPYSGGGAPAPTGGRYGGQPDLEMQSYDAPQPAGRYGNAGGGLPPGPKGGRQGGGLPQGPGPAGRVGASAPSQAPYPTGSDGYDSNDNLTGNYGGGGGDGRTGGGYSDDGGADILNQCSAIDRTIDELEERLQGLQGLHSRVLNDRAANAEVDRTNSEIMGAYRALGDRFKKVKSNPESGSPRNAPQVGRVDRRLKKAINDYQRVESDFRRQMQEQQARQYRIVRPDASEEEVREAVEDPNTQVFQQALLTSDRRGQSSTTLNAVRQRHTEIQRIEQTIIELAQLFQDLDVIVMEQEPLVANIEQKGEEIQENMVKANEQLDMGVKSARGARKKKWICFWIVIVLIVVIAIAVGAYIAVNKPFSKKDPQPATATVTAAPKPAAAAVRARVRRMERGMLLE</sequence>
<dbReference type="Pfam" id="PF05739">
    <property type="entry name" value="SNARE"/>
    <property type="match status" value="1"/>
</dbReference>
<dbReference type="SMART" id="SM00397">
    <property type="entry name" value="t_SNARE"/>
    <property type="match status" value="1"/>
</dbReference>
<comment type="caution">
    <text evidence="6">The sequence shown here is derived from an EMBL/GenBank/DDBJ whole genome shotgun (WGS) entry which is preliminary data.</text>
</comment>
<dbReference type="GO" id="GO:0000149">
    <property type="term" value="F:SNARE binding"/>
    <property type="evidence" value="ECO:0007669"/>
    <property type="project" value="TreeGrafter"/>
</dbReference>
<feature type="compositionally biased region" description="Low complexity" evidence="3">
    <location>
        <begin position="16"/>
        <end position="29"/>
    </location>
</feature>
<dbReference type="GO" id="GO:0048278">
    <property type="term" value="P:vesicle docking"/>
    <property type="evidence" value="ECO:0007669"/>
    <property type="project" value="TreeGrafter"/>
</dbReference>
<dbReference type="InterPro" id="IPR010989">
    <property type="entry name" value="SNARE"/>
</dbReference>
<keyword evidence="4" id="KW-0472">Membrane</keyword>
<accession>A0A9P4P298</accession>
<evidence type="ECO:0000256" key="4">
    <source>
        <dbReference type="SAM" id="Phobius"/>
    </source>
</evidence>
<dbReference type="OrthoDB" id="10255013at2759"/>
<proteinExistence type="inferred from homology"/>
<keyword evidence="7" id="KW-1185">Reference proteome</keyword>
<dbReference type="GO" id="GO:0006886">
    <property type="term" value="P:intracellular protein transport"/>
    <property type="evidence" value="ECO:0007669"/>
    <property type="project" value="TreeGrafter"/>
</dbReference>
<dbReference type="Pfam" id="PF00804">
    <property type="entry name" value="Syntaxin"/>
    <property type="match status" value="1"/>
</dbReference>
<feature type="region of interest" description="Disordered" evidence="3">
    <location>
        <begin position="1"/>
        <end position="131"/>
    </location>
</feature>
<dbReference type="GO" id="GO:0005484">
    <property type="term" value="F:SNAP receptor activity"/>
    <property type="evidence" value="ECO:0007669"/>
    <property type="project" value="TreeGrafter"/>
</dbReference>
<dbReference type="GO" id="GO:0031201">
    <property type="term" value="C:SNARE complex"/>
    <property type="evidence" value="ECO:0007669"/>
    <property type="project" value="TreeGrafter"/>
</dbReference>
<feature type="compositionally biased region" description="Gly residues" evidence="3">
    <location>
        <begin position="1"/>
        <end position="15"/>
    </location>
</feature>
<dbReference type="GO" id="GO:0006906">
    <property type="term" value="P:vesicle fusion"/>
    <property type="evidence" value="ECO:0007669"/>
    <property type="project" value="TreeGrafter"/>
</dbReference>
<feature type="domain" description="T-SNARE coiled-coil homology" evidence="5">
    <location>
        <begin position="288"/>
        <end position="350"/>
    </location>
</feature>
<evidence type="ECO:0000313" key="7">
    <source>
        <dbReference type="Proteomes" id="UP000800235"/>
    </source>
</evidence>
<evidence type="ECO:0000259" key="5">
    <source>
        <dbReference type="PROSITE" id="PS50192"/>
    </source>
</evidence>
<protein>
    <submittedName>
        <fullName evidence="6">t-SNARE</fullName>
    </submittedName>
</protein>
<dbReference type="InterPro" id="IPR006011">
    <property type="entry name" value="Syntaxin_N"/>
</dbReference>
<evidence type="ECO:0000256" key="3">
    <source>
        <dbReference type="SAM" id="MobiDB-lite"/>
    </source>
</evidence>
<name>A0A9P4P298_9PEZI</name>
<evidence type="ECO:0000256" key="1">
    <source>
        <dbReference type="ARBA" id="ARBA00009063"/>
    </source>
</evidence>
<dbReference type="InterPro" id="IPR000727">
    <property type="entry name" value="T_SNARE_dom"/>
</dbReference>
<keyword evidence="4" id="KW-0812">Transmembrane</keyword>
<dbReference type="AlphaFoldDB" id="A0A9P4P298"/>
<organism evidence="6 7">
    <name type="scientific">Tothia fuscella</name>
    <dbReference type="NCBI Taxonomy" id="1048955"/>
    <lineage>
        <taxon>Eukaryota</taxon>
        <taxon>Fungi</taxon>
        <taxon>Dikarya</taxon>
        <taxon>Ascomycota</taxon>
        <taxon>Pezizomycotina</taxon>
        <taxon>Dothideomycetes</taxon>
        <taxon>Pleosporomycetidae</taxon>
        <taxon>Venturiales</taxon>
        <taxon>Cylindrosympodiaceae</taxon>
        <taxon>Tothia</taxon>
    </lineage>
</organism>
<dbReference type="InterPro" id="IPR045242">
    <property type="entry name" value="Syntaxin"/>
</dbReference>